<evidence type="ECO:0000313" key="3">
    <source>
        <dbReference type="EMBL" id="KCZ89288.1"/>
    </source>
</evidence>
<evidence type="ECO:0000256" key="1">
    <source>
        <dbReference type="SAM" id="MobiDB-lite"/>
    </source>
</evidence>
<dbReference type="STRING" id="1280952.HJA_08322"/>
<evidence type="ECO:0000259" key="2">
    <source>
        <dbReference type="Pfam" id="PF09361"/>
    </source>
</evidence>
<protein>
    <submittedName>
        <fullName evidence="3">Phasin</fullName>
    </submittedName>
</protein>
<dbReference type="AlphaFoldDB" id="A0A059FFK2"/>
<reference evidence="3 4" key="1">
    <citation type="journal article" date="2014" name="Antonie Van Leeuwenhoek">
        <title>Hyphomonas beringensis sp. nov. and Hyphomonas chukchiensis sp. nov., isolated from surface seawater of the Bering Sea and Chukchi Sea.</title>
        <authorList>
            <person name="Li C."/>
            <person name="Lai Q."/>
            <person name="Li G."/>
            <person name="Dong C."/>
            <person name="Wang J."/>
            <person name="Liao Y."/>
            <person name="Shao Z."/>
        </authorList>
    </citation>
    <scope>NUCLEOTIDE SEQUENCE [LARGE SCALE GENOMIC DNA]</scope>
    <source>
        <strain evidence="3 4">VP2</strain>
    </source>
</reference>
<dbReference type="eggNOG" id="COG5490">
    <property type="taxonomic scope" value="Bacteria"/>
</dbReference>
<dbReference type="Pfam" id="PF09361">
    <property type="entry name" value="Phasin_2"/>
    <property type="match status" value="1"/>
</dbReference>
<dbReference type="OrthoDB" id="7619756at2"/>
<accession>A0A059FFK2</accession>
<dbReference type="Proteomes" id="UP000024816">
    <property type="component" value="Unassembled WGS sequence"/>
</dbReference>
<dbReference type="InterPro" id="IPR018968">
    <property type="entry name" value="Phasin"/>
</dbReference>
<proteinExistence type="predicted"/>
<comment type="caution">
    <text evidence="3">The sequence shown here is derived from an EMBL/GenBank/DDBJ whole genome shotgun (WGS) entry which is preliminary data.</text>
</comment>
<keyword evidence="4" id="KW-1185">Reference proteome</keyword>
<name>A0A059FFK2_9PROT</name>
<organism evidence="3 4">
    <name type="scientific">Hyphomonas jannaschiana VP2</name>
    <dbReference type="NCBI Taxonomy" id="1280952"/>
    <lineage>
        <taxon>Bacteria</taxon>
        <taxon>Pseudomonadati</taxon>
        <taxon>Pseudomonadota</taxon>
        <taxon>Alphaproteobacteria</taxon>
        <taxon>Hyphomonadales</taxon>
        <taxon>Hyphomonadaceae</taxon>
        <taxon>Hyphomonas</taxon>
    </lineage>
</organism>
<evidence type="ECO:0000313" key="4">
    <source>
        <dbReference type="Proteomes" id="UP000024816"/>
    </source>
</evidence>
<gene>
    <name evidence="3" type="ORF">HJA_08322</name>
</gene>
<feature type="domain" description="Phasin" evidence="2">
    <location>
        <begin position="41"/>
        <end position="135"/>
    </location>
</feature>
<feature type="region of interest" description="Disordered" evidence="1">
    <location>
        <begin position="1"/>
        <end position="21"/>
    </location>
</feature>
<dbReference type="EMBL" id="ARYJ01000004">
    <property type="protein sequence ID" value="KCZ89288.1"/>
    <property type="molecule type" value="Genomic_DNA"/>
</dbReference>
<feature type="compositionally biased region" description="Low complexity" evidence="1">
    <location>
        <begin position="1"/>
        <end position="20"/>
    </location>
</feature>
<dbReference type="RefSeq" id="WP_035580623.1">
    <property type="nucleotide sequence ID" value="NZ_ARYJ01000004.1"/>
</dbReference>
<sequence>MTKAKTAGTAKRAKAEASAAMDTTTKMLDESMEQFSGFAGKFGEYAESGLKAFSERTAASTDMARELSSRNMDFFTKSLEQGVEATQAITSAKDVREVMEIQAGFAKSMFTAYTKEMNAQAELCMSAWRSAAKPFMAFGAK</sequence>
<dbReference type="PATRIC" id="fig|1280952.3.peg.1654"/>